<keyword evidence="3" id="KW-1185">Reference proteome</keyword>
<protein>
    <submittedName>
        <fullName evidence="2">Uncharacterized protein</fullName>
    </submittedName>
</protein>
<sequence>MLRRTLTYRTILRVLGIAFVILGMYWTVQAIFFFSNSAGSLSLLLFDIVAYRIALIGDWYSFFHFGGVLTYYGVGILFLGISTEKVGISYISLHLSIWLIGINTWYQSAGPFGSNLFGVITAPDNFFWAIMTVLCSLLLLILYVPTTRLLNKIYNPQPPALASVLNREVVQ</sequence>
<dbReference type="EMBL" id="BIFT01000001">
    <property type="protein sequence ID" value="GCE28411.1"/>
    <property type="molecule type" value="Genomic_DNA"/>
</dbReference>
<evidence type="ECO:0000256" key="1">
    <source>
        <dbReference type="SAM" id="Phobius"/>
    </source>
</evidence>
<comment type="caution">
    <text evidence="2">The sequence shown here is derived from an EMBL/GenBank/DDBJ whole genome shotgun (WGS) entry which is preliminary data.</text>
</comment>
<keyword evidence="1" id="KW-0472">Membrane</keyword>
<feature type="transmembrane region" description="Helical" evidence="1">
    <location>
        <begin position="59"/>
        <end position="81"/>
    </location>
</feature>
<keyword evidence="1" id="KW-1133">Transmembrane helix</keyword>
<gene>
    <name evidence="2" type="ORF">KDA_38950</name>
</gene>
<dbReference type="AlphaFoldDB" id="A0A402BAI8"/>
<dbReference type="RefSeq" id="WP_126628630.1">
    <property type="nucleotide sequence ID" value="NZ_BIFT01000001.1"/>
</dbReference>
<name>A0A402BAI8_9CHLR</name>
<proteinExistence type="predicted"/>
<evidence type="ECO:0000313" key="2">
    <source>
        <dbReference type="EMBL" id="GCE28411.1"/>
    </source>
</evidence>
<evidence type="ECO:0000313" key="3">
    <source>
        <dbReference type="Proteomes" id="UP000287171"/>
    </source>
</evidence>
<accession>A0A402BAI8</accession>
<dbReference type="Proteomes" id="UP000287171">
    <property type="component" value="Unassembled WGS sequence"/>
</dbReference>
<feature type="transmembrane region" description="Helical" evidence="1">
    <location>
        <begin position="12"/>
        <end position="34"/>
    </location>
</feature>
<feature type="transmembrane region" description="Helical" evidence="1">
    <location>
        <begin position="88"/>
        <end position="106"/>
    </location>
</feature>
<dbReference type="OrthoDB" id="173243at2"/>
<keyword evidence="1" id="KW-0812">Transmembrane</keyword>
<feature type="transmembrane region" description="Helical" evidence="1">
    <location>
        <begin position="126"/>
        <end position="144"/>
    </location>
</feature>
<reference evidence="3" key="1">
    <citation type="submission" date="2018-12" db="EMBL/GenBank/DDBJ databases">
        <title>Tengunoibacter tsumagoiensis gen. nov., sp. nov., Dictyobacter kobayashii sp. nov., D. alpinus sp. nov., and D. joshuensis sp. nov. and description of Dictyobacteraceae fam. nov. within the order Ktedonobacterales isolated from Tengu-no-mugimeshi.</title>
        <authorList>
            <person name="Wang C.M."/>
            <person name="Zheng Y."/>
            <person name="Sakai Y."/>
            <person name="Toyoda A."/>
            <person name="Minakuchi Y."/>
            <person name="Abe K."/>
            <person name="Yokota A."/>
            <person name="Yabe S."/>
        </authorList>
    </citation>
    <scope>NUCLEOTIDE SEQUENCE [LARGE SCALE GENOMIC DNA]</scope>
    <source>
        <strain evidence="3">Uno16</strain>
    </source>
</reference>
<organism evidence="2 3">
    <name type="scientific">Dictyobacter alpinus</name>
    <dbReference type="NCBI Taxonomy" id="2014873"/>
    <lineage>
        <taxon>Bacteria</taxon>
        <taxon>Bacillati</taxon>
        <taxon>Chloroflexota</taxon>
        <taxon>Ktedonobacteria</taxon>
        <taxon>Ktedonobacterales</taxon>
        <taxon>Dictyobacteraceae</taxon>
        <taxon>Dictyobacter</taxon>
    </lineage>
</organism>